<evidence type="ECO:0000313" key="2">
    <source>
        <dbReference type="Proteomes" id="UP000033754"/>
    </source>
</evidence>
<gene>
    <name evidence="1" type="ORF">EPHNCH_1650</name>
</gene>
<name>A0A0F3MU50_ANAPH</name>
<reference evidence="1 2" key="1">
    <citation type="submission" date="2015-01" db="EMBL/GenBank/DDBJ databases">
        <title>Genome Sequencing of Rickettsiales.</title>
        <authorList>
            <person name="Daugherty S.C."/>
            <person name="Su Q."/>
            <person name="Abolude K."/>
            <person name="Beier-Sexton M."/>
            <person name="Carlyon J.A."/>
            <person name="Carter R."/>
            <person name="Day N.P."/>
            <person name="Dumler S.J."/>
            <person name="Dyachenko V."/>
            <person name="Godinez A."/>
            <person name="Kurtti T.J."/>
            <person name="Lichay M."/>
            <person name="Mullins K.E."/>
            <person name="Ott S."/>
            <person name="Pappas-Brown V."/>
            <person name="Paris D.H."/>
            <person name="Patel P."/>
            <person name="Richards A.L."/>
            <person name="Sadzewicz L."/>
            <person name="Sears K."/>
            <person name="Seidman D."/>
            <person name="Sengamalay N."/>
            <person name="Stenos J."/>
            <person name="Tallon L.J."/>
            <person name="Vincent G."/>
            <person name="Fraser C.M."/>
            <person name="Munderloh U."/>
            <person name="Dunning-Hotopp J.C."/>
        </authorList>
    </citation>
    <scope>NUCLEOTIDE SEQUENCE [LARGE SCALE GENOMIC DNA]</scope>
    <source>
        <strain evidence="1 2">NCH-1</strain>
    </source>
</reference>
<dbReference type="PATRIC" id="fig|1359161.3.peg.487"/>
<protein>
    <submittedName>
        <fullName evidence="1">Uncharacterized protein</fullName>
    </submittedName>
</protein>
<dbReference type="Proteomes" id="UP000033754">
    <property type="component" value="Unassembled WGS sequence"/>
</dbReference>
<evidence type="ECO:0000313" key="1">
    <source>
        <dbReference type="EMBL" id="KJV59303.1"/>
    </source>
</evidence>
<sequence>MEATSGENAFVCYNSLYECDTLHTAISDIMYNIANHYLQL</sequence>
<organism evidence="1 2">
    <name type="scientific">Anaplasma phagocytophilum str. NCH-1</name>
    <dbReference type="NCBI Taxonomy" id="1359161"/>
    <lineage>
        <taxon>Bacteria</taxon>
        <taxon>Pseudomonadati</taxon>
        <taxon>Pseudomonadota</taxon>
        <taxon>Alphaproteobacteria</taxon>
        <taxon>Rickettsiales</taxon>
        <taxon>Anaplasmataceae</taxon>
        <taxon>Anaplasma</taxon>
        <taxon>phagocytophilum group</taxon>
    </lineage>
</organism>
<proteinExistence type="predicted"/>
<dbReference type="AlphaFoldDB" id="A0A0F3MU50"/>
<comment type="caution">
    <text evidence="1">The sequence shown here is derived from an EMBL/GenBank/DDBJ whole genome shotgun (WGS) entry which is preliminary data.</text>
</comment>
<dbReference type="EMBL" id="LANT01000015">
    <property type="protein sequence ID" value="KJV59303.1"/>
    <property type="molecule type" value="Genomic_DNA"/>
</dbReference>
<accession>A0A0F3MU50</accession>